<gene>
    <name evidence="2" type="ORF">EZS28_050763</name>
</gene>
<accession>A0A5J4T8A2</accession>
<dbReference type="Proteomes" id="UP000324800">
    <property type="component" value="Unassembled WGS sequence"/>
</dbReference>
<dbReference type="EMBL" id="SNRW01037584">
    <property type="protein sequence ID" value="KAA6353710.1"/>
    <property type="molecule type" value="Genomic_DNA"/>
</dbReference>
<feature type="region of interest" description="Disordered" evidence="1">
    <location>
        <begin position="44"/>
        <end position="78"/>
    </location>
</feature>
<comment type="caution">
    <text evidence="2">The sequence shown here is derived from an EMBL/GenBank/DDBJ whole genome shotgun (WGS) entry which is preliminary data.</text>
</comment>
<evidence type="ECO:0000313" key="2">
    <source>
        <dbReference type="EMBL" id="KAA6353710.1"/>
    </source>
</evidence>
<evidence type="ECO:0000313" key="3">
    <source>
        <dbReference type="Proteomes" id="UP000324800"/>
    </source>
</evidence>
<dbReference type="AlphaFoldDB" id="A0A5J4T8A2"/>
<organism evidence="2 3">
    <name type="scientific">Streblomastix strix</name>
    <dbReference type="NCBI Taxonomy" id="222440"/>
    <lineage>
        <taxon>Eukaryota</taxon>
        <taxon>Metamonada</taxon>
        <taxon>Preaxostyla</taxon>
        <taxon>Oxymonadida</taxon>
        <taxon>Streblomastigidae</taxon>
        <taxon>Streblomastix</taxon>
    </lineage>
</organism>
<feature type="compositionally biased region" description="Polar residues" evidence="1">
    <location>
        <begin position="59"/>
        <end position="69"/>
    </location>
</feature>
<sequence length="236" mass="27047">MTNYSVGIGDPSLVAVTNVNAQIAAGIHNYRDIQPFDNLNALYDQPSHDTGTREEPMNQKMQRQMTLEQGNKKQKEEVYQQDKDQIIMNEQQELGDDVLHGVPPAPPIIGAYPEQLQIASLVQQDAQQQQVEELSSQQMINMNRAMNYKLGPMDWGKNPVNVSQFPSRDISMRINDKTPSYMLMNKVLTKQEKVNQAKIKKNYISDEQMNQQIEVQKELKSKYGKKQHKKKGKKSK</sequence>
<proteinExistence type="predicted"/>
<name>A0A5J4T8A2_9EUKA</name>
<evidence type="ECO:0000256" key="1">
    <source>
        <dbReference type="SAM" id="MobiDB-lite"/>
    </source>
</evidence>
<protein>
    <submittedName>
        <fullName evidence="2">Uncharacterized protein</fullName>
    </submittedName>
</protein>
<reference evidence="2 3" key="1">
    <citation type="submission" date="2019-03" db="EMBL/GenBank/DDBJ databases">
        <title>Single cell metagenomics reveals metabolic interactions within the superorganism composed of flagellate Streblomastix strix and complex community of Bacteroidetes bacteria on its surface.</title>
        <authorList>
            <person name="Treitli S.C."/>
            <person name="Kolisko M."/>
            <person name="Husnik F."/>
            <person name="Keeling P."/>
            <person name="Hampl V."/>
        </authorList>
    </citation>
    <scope>NUCLEOTIDE SEQUENCE [LARGE SCALE GENOMIC DNA]</scope>
    <source>
        <strain evidence="2">ST1C</strain>
    </source>
</reference>
<feature type="compositionally biased region" description="Basic and acidic residues" evidence="1">
    <location>
        <begin position="46"/>
        <end position="57"/>
    </location>
</feature>